<evidence type="ECO:0000256" key="1">
    <source>
        <dbReference type="ARBA" id="ARBA00022603"/>
    </source>
</evidence>
<dbReference type="PROSITE" id="PS51683">
    <property type="entry name" value="SAM_OMT_II"/>
    <property type="match status" value="1"/>
</dbReference>
<name>D8QK41_SCHCM</name>
<dbReference type="GeneID" id="9593519"/>
<dbReference type="GO" id="GO:0032259">
    <property type="term" value="P:methylation"/>
    <property type="evidence" value="ECO:0007669"/>
    <property type="project" value="UniProtKB-KW"/>
</dbReference>
<sequence length="458" mass="50415">MPGLDINELSSLQQTFNEAIDAIKEEIRLGDLPELSSTATTPHPLDDPNILVSPRLFEARRLALGSIGQLKYLLQVPYEKVVEQSLAPYDAACLDIFIRTGIVDIILASPRGASLEQIAGDLDLHPHRVRAVLRHLSVQGWVREVSEDVYCANRCTLTLRPGESGRQWAMTKGKSKVAGSLLDMVTHPHWKHSTSITHTAFQLGHNTDLSIFEYNKENPAELRQWATSVKTLGSVYEKTLLHDYPWRSLKASTFVDCAGGQGYLSIGLAEILPSASFIVQDLPEVIPLTCENIKREAASAVESGRLQAHPADLFKPQTVQADVYTLRYILHDWSDKDCVSILKNISMGAKPTSKILVIDHVAAPAIVSRGSDSDGRHIELDDLTGAADYTTITAPPFIPKNFGAYAYMPVALGTHLMGAFNARERSLTEWRSIVDAAGLRILRVKPLRAKTSVIELGL</sequence>
<dbReference type="KEGG" id="scm:SCHCO_02644123"/>
<reference evidence="5 6" key="1">
    <citation type="journal article" date="2010" name="Nat. Biotechnol.">
        <title>Genome sequence of the model mushroom Schizophyllum commune.</title>
        <authorList>
            <person name="Ohm R.A."/>
            <person name="de Jong J.F."/>
            <person name="Lugones L.G."/>
            <person name="Aerts A."/>
            <person name="Kothe E."/>
            <person name="Stajich J.E."/>
            <person name="de Vries R.P."/>
            <person name="Record E."/>
            <person name="Levasseur A."/>
            <person name="Baker S.E."/>
            <person name="Bartholomew K.A."/>
            <person name="Coutinho P.M."/>
            <person name="Erdmann S."/>
            <person name="Fowler T.J."/>
            <person name="Gathman A.C."/>
            <person name="Lombard V."/>
            <person name="Henrissat B."/>
            <person name="Knabe N."/>
            <person name="Kuees U."/>
            <person name="Lilly W.W."/>
            <person name="Lindquist E."/>
            <person name="Lucas S."/>
            <person name="Magnuson J.K."/>
            <person name="Piumi F."/>
            <person name="Raudaskoski M."/>
            <person name="Salamov A."/>
            <person name="Schmutz J."/>
            <person name="Schwarze F.W.M.R."/>
            <person name="vanKuyk P.A."/>
            <person name="Horton J.S."/>
            <person name="Grigoriev I.V."/>
            <person name="Woesten H.A.B."/>
        </authorList>
    </citation>
    <scope>NUCLEOTIDE SEQUENCE [LARGE SCALE GENOMIC DNA]</scope>
    <source>
        <strain evidence="6">H4-8 / FGSC 9210</strain>
    </source>
</reference>
<dbReference type="Gene3D" id="3.40.50.150">
    <property type="entry name" value="Vaccinia Virus protein VP39"/>
    <property type="match status" value="1"/>
</dbReference>
<dbReference type="RefSeq" id="XP_003026820.1">
    <property type="nucleotide sequence ID" value="XM_003026774.1"/>
</dbReference>
<dbReference type="VEuPathDB" id="FungiDB:SCHCODRAFT_02644123"/>
<dbReference type="PANTHER" id="PTHR43712:SF2">
    <property type="entry name" value="O-METHYLTRANSFERASE CICE"/>
    <property type="match status" value="1"/>
</dbReference>
<keyword evidence="1" id="KW-0489">Methyltransferase</keyword>
<dbReference type="Pfam" id="PF00891">
    <property type="entry name" value="Methyltransf_2"/>
    <property type="match status" value="1"/>
</dbReference>
<evidence type="ECO:0000313" key="5">
    <source>
        <dbReference type="EMBL" id="EFI91917.1"/>
    </source>
</evidence>
<gene>
    <name evidence="5" type="ORF">SCHCODRAFT_238432</name>
</gene>
<keyword evidence="3" id="KW-0949">S-adenosyl-L-methionine</keyword>
<dbReference type="Gene3D" id="1.10.10.10">
    <property type="entry name" value="Winged helix-like DNA-binding domain superfamily/Winged helix DNA-binding domain"/>
    <property type="match status" value="1"/>
</dbReference>
<protein>
    <recommendedName>
        <fullName evidence="4">O-methyltransferase C-terminal domain-containing protein</fullName>
    </recommendedName>
</protein>
<proteinExistence type="predicted"/>
<dbReference type="EMBL" id="GL377315">
    <property type="protein sequence ID" value="EFI91917.1"/>
    <property type="molecule type" value="Genomic_DNA"/>
</dbReference>
<dbReference type="OrthoDB" id="2410195at2759"/>
<evidence type="ECO:0000256" key="2">
    <source>
        <dbReference type="ARBA" id="ARBA00022679"/>
    </source>
</evidence>
<evidence type="ECO:0000259" key="4">
    <source>
        <dbReference type="Pfam" id="PF00891"/>
    </source>
</evidence>
<dbReference type="Proteomes" id="UP000007431">
    <property type="component" value="Unassembled WGS sequence"/>
</dbReference>
<dbReference type="GO" id="GO:0008171">
    <property type="term" value="F:O-methyltransferase activity"/>
    <property type="evidence" value="ECO:0007669"/>
    <property type="project" value="InterPro"/>
</dbReference>
<dbReference type="AlphaFoldDB" id="D8QK41"/>
<evidence type="ECO:0000256" key="3">
    <source>
        <dbReference type="ARBA" id="ARBA00022691"/>
    </source>
</evidence>
<keyword evidence="6" id="KW-1185">Reference proteome</keyword>
<evidence type="ECO:0000313" key="6">
    <source>
        <dbReference type="Proteomes" id="UP000007431"/>
    </source>
</evidence>
<organism evidence="6">
    <name type="scientific">Schizophyllum commune (strain H4-8 / FGSC 9210)</name>
    <name type="common">Split gill fungus</name>
    <dbReference type="NCBI Taxonomy" id="578458"/>
    <lineage>
        <taxon>Eukaryota</taxon>
        <taxon>Fungi</taxon>
        <taxon>Dikarya</taxon>
        <taxon>Basidiomycota</taxon>
        <taxon>Agaricomycotina</taxon>
        <taxon>Agaricomycetes</taxon>
        <taxon>Agaricomycetidae</taxon>
        <taxon>Agaricales</taxon>
        <taxon>Schizophyllaceae</taxon>
        <taxon>Schizophyllum</taxon>
    </lineage>
</organism>
<dbReference type="PANTHER" id="PTHR43712">
    <property type="entry name" value="PUTATIVE (AFU_ORTHOLOGUE AFUA_4G14580)-RELATED"/>
    <property type="match status" value="1"/>
</dbReference>
<dbReference type="InterPro" id="IPR036390">
    <property type="entry name" value="WH_DNA-bd_sf"/>
</dbReference>
<dbReference type="eggNOG" id="KOG3178">
    <property type="taxonomic scope" value="Eukaryota"/>
</dbReference>
<dbReference type="HOGENOM" id="CLU_005533_0_1_1"/>
<dbReference type="InterPro" id="IPR036388">
    <property type="entry name" value="WH-like_DNA-bd_sf"/>
</dbReference>
<dbReference type="InterPro" id="IPR016461">
    <property type="entry name" value="COMT-like"/>
</dbReference>
<dbReference type="OMA" id="KVVIIEY"/>
<feature type="domain" description="O-methyltransferase C-terminal" evidence="4">
    <location>
        <begin position="209"/>
        <end position="362"/>
    </location>
</feature>
<dbReference type="SUPFAM" id="SSF53335">
    <property type="entry name" value="S-adenosyl-L-methionine-dependent methyltransferases"/>
    <property type="match status" value="1"/>
</dbReference>
<dbReference type="InParanoid" id="D8QK41"/>
<dbReference type="InterPro" id="IPR029063">
    <property type="entry name" value="SAM-dependent_MTases_sf"/>
</dbReference>
<dbReference type="SUPFAM" id="SSF46785">
    <property type="entry name" value="Winged helix' DNA-binding domain"/>
    <property type="match status" value="1"/>
</dbReference>
<dbReference type="InterPro" id="IPR001077">
    <property type="entry name" value="COMT_C"/>
</dbReference>
<accession>D8QK41</accession>
<keyword evidence="2" id="KW-0808">Transferase</keyword>